<dbReference type="EMBL" id="CP018335">
    <property type="protein sequence ID" value="APM39382.1"/>
    <property type="molecule type" value="Genomic_DNA"/>
</dbReference>
<organism evidence="1 2">
    <name type="scientific">Clostridium kluyveri</name>
    <dbReference type="NCBI Taxonomy" id="1534"/>
    <lineage>
        <taxon>Bacteria</taxon>
        <taxon>Bacillati</taxon>
        <taxon>Bacillota</taxon>
        <taxon>Clostridia</taxon>
        <taxon>Eubacteriales</taxon>
        <taxon>Clostridiaceae</taxon>
        <taxon>Clostridium</taxon>
    </lineage>
</organism>
<accession>A0A1L5F8S5</accession>
<dbReference type="AlphaFoldDB" id="A0A1L5F8S5"/>
<dbReference type="RefSeq" id="WP_073539008.1">
    <property type="nucleotide sequence ID" value="NZ_CP018335.1"/>
</dbReference>
<sequence length="79" mass="9466">MDFDEFITKIRNAEPPEVINKDGKQLVVTHDYHMIKDNLKNMDNPQLYRYQLARNAGFEHNMALEYALKGYKFIRKLFD</sequence>
<name>A0A1L5F8S5_CLOKL</name>
<proteinExistence type="predicted"/>
<protein>
    <submittedName>
        <fullName evidence="1">Uncharacterized protein</fullName>
    </submittedName>
</protein>
<gene>
    <name evidence="1" type="ORF">BS101_11835</name>
</gene>
<dbReference type="Proteomes" id="UP000184604">
    <property type="component" value="Chromosome"/>
</dbReference>
<evidence type="ECO:0000313" key="2">
    <source>
        <dbReference type="Proteomes" id="UP000184604"/>
    </source>
</evidence>
<reference evidence="1 2" key="1">
    <citation type="submission" date="2016-12" db="EMBL/GenBank/DDBJ databases">
        <title>Complete genome sequence of Clostridium kluyveri JZZ isolated from the pit mud of a Chinese flavor liquor-making factory.</title>
        <authorList>
            <person name="Wang Y."/>
        </authorList>
    </citation>
    <scope>NUCLEOTIDE SEQUENCE [LARGE SCALE GENOMIC DNA]</scope>
    <source>
        <strain evidence="1 2">JZZ</strain>
    </source>
</reference>
<evidence type="ECO:0000313" key="1">
    <source>
        <dbReference type="EMBL" id="APM39382.1"/>
    </source>
</evidence>